<evidence type="ECO:0000259" key="3">
    <source>
        <dbReference type="Pfam" id="PF00561"/>
    </source>
</evidence>
<keyword evidence="5" id="KW-1185">Reference proteome</keyword>
<feature type="transmembrane region" description="Helical" evidence="2">
    <location>
        <begin position="117"/>
        <end position="137"/>
    </location>
</feature>
<dbReference type="AlphaFoldDB" id="A0A388LTH1"/>
<name>A0A388LTH1_CHABU</name>
<keyword evidence="2" id="KW-0472">Membrane</keyword>
<dbReference type="PANTHER" id="PTHR43689">
    <property type="entry name" value="HYDROLASE"/>
    <property type="match status" value="1"/>
</dbReference>
<dbReference type="STRING" id="69332.A0A388LTH1"/>
<feature type="domain" description="AB hydrolase-1" evidence="3">
    <location>
        <begin position="400"/>
        <end position="654"/>
    </location>
</feature>
<dbReference type="InterPro" id="IPR029058">
    <property type="entry name" value="AB_hydrolase_fold"/>
</dbReference>
<proteinExistence type="predicted"/>
<dbReference type="Gene3D" id="3.40.50.1820">
    <property type="entry name" value="alpha/beta hydrolase"/>
    <property type="match status" value="1"/>
</dbReference>
<dbReference type="PANTHER" id="PTHR43689:SF8">
    <property type="entry name" value="ALPHA_BETA-HYDROLASES SUPERFAMILY PROTEIN"/>
    <property type="match status" value="1"/>
</dbReference>
<dbReference type="GO" id="GO:0003824">
    <property type="term" value="F:catalytic activity"/>
    <property type="evidence" value="ECO:0007669"/>
    <property type="project" value="InterPro"/>
</dbReference>
<feature type="transmembrane region" description="Helical" evidence="2">
    <location>
        <begin position="27"/>
        <end position="49"/>
    </location>
</feature>
<evidence type="ECO:0000256" key="1">
    <source>
        <dbReference type="SAM" id="MobiDB-lite"/>
    </source>
</evidence>
<evidence type="ECO:0000256" key="2">
    <source>
        <dbReference type="SAM" id="Phobius"/>
    </source>
</evidence>
<dbReference type="Pfam" id="PF00561">
    <property type="entry name" value="Abhydrolase_1"/>
    <property type="match status" value="1"/>
</dbReference>
<feature type="region of interest" description="Disordered" evidence="1">
    <location>
        <begin position="220"/>
        <end position="254"/>
    </location>
</feature>
<dbReference type="InterPro" id="IPR000639">
    <property type="entry name" value="Epox_hydrolase-like"/>
</dbReference>
<dbReference type="SUPFAM" id="SSF53474">
    <property type="entry name" value="alpha/beta-Hydrolases"/>
    <property type="match status" value="1"/>
</dbReference>
<dbReference type="InterPro" id="IPR000073">
    <property type="entry name" value="AB_hydrolase_1"/>
</dbReference>
<feature type="compositionally biased region" description="Basic and acidic residues" evidence="1">
    <location>
        <begin position="228"/>
        <end position="238"/>
    </location>
</feature>
<gene>
    <name evidence="4" type="ORF">CBR_g40151</name>
</gene>
<evidence type="ECO:0000313" key="5">
    <source>
        <dbReference type="Proteomes" id="UP000265515"/>
    </source>
</evidence>
<keyword evidence="2" id="KW-0812">Transmembrane</keyword>
<dbReference type="OMA" id="ACVFTAN"/>
<organism evidence="4 5">
    <name type="scientific">Chara braunii</name>
    <name type="common">Braun's stonewort</name>
    <dbReference type="NCBI Taxonomy" id="69332"/>
    <lineage>
        <taxon>Eukaryota</taxon>
        <taxon>Viridiplantae</taxon>
        <taxon>Streptophyta</taxon>
        <taxon>Charophyceae</taxon>
        <taxon>Charales</taxon>
        <taxon>Characeae</taxon>
        <taxon>Chara</taxon>
    </lineage>
</organism>
<feature type="transmembrane region" description="Helical" evidence="2">
    <location>
        <begin position="165"/>
        <end position="186"/>
    </location>
</feature>
<evidence type="ECO:0000313" key="4">
    <source>
        <dbReference type="EMBL" id="GBG85512.1"/>
    </source>
</evidence>
<dbReference type="EMBL" id="BFEA01000521">
    <property type="protein sequence ID" value="GBG85512.1"/>
    <property type="molecule type" value="Genomic_DNA"/>
</dbReference>
<accession>A0A388LTH1</accession>
<dbReference type="PRINTS" id="PR00412">
    <property type="entry name" value="EPOXHYDRLASE"/>
</dbReference>
<dbReference type="Proteomes" id="UP000265515">
    <property type="component" value="Unassembled WGS sequence"/>
</dbReference>
<comment type="caution">
    <text evidence="4">The sequence shown here is derived from an EMBL/GenBank/DDBJ whole genome shotgun (WGS) entry which is preliminary data.</text>
</comment>
<feature type="transmembrane region" description="Helical" evidence="2">
    <location>
        <begin position="85"/>
        <end position="105"/>
    </location>
</feature>
<protein>
    <recommendedName>
        <fullName evidence="3">AB hydrolase-1 domain-containing protein</fullName>
    </recommendedName>
</protein>
<reference evidence="4 5" key="1">
    <citation type="journal article" date="2018" name="Cell">
        <title>The Chara Genome: Secondary Complexity and Implications for Plant Terrestrialization.</title>
        <authorList>
            <person name="Nishiyama T."/>
            <person name="Sakayama H."/>
            <person name="Vries J.D."/>
            <person name="Buschmann H."/>
            <person name="Saint-Marcoux D."/>
            <person name="Ullrich K.K."/>
            <person name="Haas F.B."/>
            <person name="Vanderstraeten L."/>
            <person name="Becker D."/>
            <person name="Lang D."/>
            <person name="Vosolsobe S."/>
            <person name="Rombauts S."/>
            <person name="Wilhelmsson P.K.I."/>
            <person name="Janitza P."/>
            <person name="Kern R."/>
            <person name="Heyl A."/>
            <person name="Rumpler F."/>
            <person name="Villalobos L.I.A.C."/>
            <person name="Clay J.M."/>
            <person name="Skokan R."/>
            <person name="Toyoda A."/>
            <person name="Suzuki Y."/>
            <person name="Kagoshima H."/>
            <person name="Schijlen E."/>
            <person name="Tajeshwar N."/>
            <person name="Catarino B."/>
            <person name="Hetherington A.J."/>
            <person name="Saltykova A."/>
            <person name="Bonnot C."/>
            <person name="Breuninger H."/>
            <person name="Symeonidi A."/>
            <person name="Radhakrishnan G.V."/>
            <person name="Van Nieuwerburgh F."/>
            <person name="Deforce D."/>
            <person name="Chang C."/>
            <person name="Karol K.G."/>
            <person name="Hedrich R."/>
            <person name="Ulvskov P."/>
            <person name="Glockner G."/>
            <person name="Delwiche C.F."/>
            <person name="Petrasek J."/>
            <person name="Van de Peer Y."/>
            <person name="Friml J."/>
            <person name="Beilby M."/>
            <person name="Dolan L."/>
            <person name="Kohara Y."/>
            <person name="Sugano S."/>
            <person name="Fujiyama A."/>
            <person name="Delaux P.-M."/>
            <person name="Quint M."/>
            <person name="TheiBen G."/>
            <person name="Hagemann M."/>
            <person name="Harholt J."/>
            <person name="Dunand C."/>
            <person name="Zachgo S."/>
            <person name="Langdale J."/>
            <person name="Maumus F."/>
            <person name="Straeten D.V.D."/>
            <person name="Gould S.B."/>
            <person name="Rensing S.A."/>
        </authorList>
    </citation>
    <scope>NUCLEOTIDE SEQUENCE [LARGE SCALE GENOMIC DNA]</scope>
    <source>
        <strain evidence="4 5">S276</strain>
    </source>
</reference>
<keyword evidence="2" id="KW-1133">Transmembrane helix</keyword>
<sequence length="684" mass="73419">MPCSRCWLCGRWRVTLKEAPVRAWRTIFVMIVLLVSWLASTFPLLVAIADVGLPCILLRIANPCPPCLPLSPSEGWGNYSIRSSLADILIVAVVRSLAAICAYFICGMPSFCHGPYLVTSVGFGAASLLFVAIKAAMFDYSGTSGDIVVSAGEGTPSSSYEPSKWLAPAMLTYSMMFAVLHILVAYREVFSARRKLRLQRLDDDISGQISSDYWKLPLTPGSAKGRKPSFDGEGKPSSDENDDEKDLPPQMLADPDSEFMECEGISVHFKKIGVGSPHSALSPSRRGGSIGSCSSAVTFVSSSSSVALADCLNACVSGPKLTHSLSGGRQSAPSSRLNLRQVDSCSDTGDSLSQPLLKSLSGSGTVLYTGVHVEEWDRVPFPVGNGDVEGRRKWSDDVGVVLLHGFGGGVFSWRNVMPLLSLQLGCTVVACDRPGFGLTSRPMRAEWERAGRPNPYRLESQVNLLMSFCRSLGLRSVVLVGHADGGLLALMAAAAAIEAPDSAREEMVEVKGLVLLDTSLVQGVMPTFARVLLQTSLGRRMLRPLLRSEIGEVANRRAWYDARKLTPEVLKHYKVPLRVEGWDSALGEVGRLPAYGDKASTAAMLRSISSLPVMIVAGANDQIVSSKQASVLATEFPLSRLLIIDECGHLPHEECPGALLSAMVPFVRKVLESSGKSQVGCGAV</sequence>
<dbReference type="Gramene" id="GBG85512">
    <property type="protein sequence ID" value="GBG85512"/>
    <property type="gene ID" value="CBR_g40151"/>
</dbReference>
<dbReference type="OrthoDB" id="19657at2759"/>